<accession>A0A285U2B5</accession>
<organism evidence="3 4">
    <name type="scientific">Ureibacillus acetophenoni</name>
    <dbReference type="NCBI Taxonomy" id="614649"/>
    <lineage>
        <taxon>Bacteria</taxon>
        <taxon>Bacillati</taxon>
        <taxon>Bacillota</taxon>
        <taxon>Bacilli</taxon>
        <taxon>Bacillales</taxon>
        <taxon>Caryophanaceae</taxon>
        <taxon>Ureibacillus</taxon>
    </lineage>
</organism>
<dbReference type="PANTHER" id="PTHR37810:SF5">
    <property type="entry name" value="IMMUNITY PROTEIN SDPI"/>
    <property type="match status" value="1"/>
</dbReference>
<name>A0A285U2B5_9BACL</name>
<evidence type="ECO:0000256" key="1">
    <source>
        <dbReference type="SAM" id="Phobius"/>
    </source>
</evidence>
<feature type="transmembrane region" description="Helical" evidence="1">
    <location>
        <begin position="65"/>
        <end position="82"/>
    </location>
</feature>
<dbReference type="PANTHER" id="PTHR37810">
    <property type="entry name" value="IMMUNITY PROTEIN SDPI"/>
    <property type="match status" value="1"/>
</dbReference>
<gene>
    <name evidence="3" type="ORF">SAMN05877842_10287</name>
</gene>
<dbReference type="Pfam" id="PF07853">
    <property type="entry name" value="DUF1648"/>
    <property type="match status" value="1"/>
</dbReference>
<dbReference type="AlphaFoldDB" id="A0A285U2B5"/>
<dbReference type="RefSeq" id="WP_235864513.1">
    <property type="nucleotide sequence ID" value="NZ_OBQC01000002.1"/>
</dbReference>
<protein>
    <submittedName>
        <fullName evidence="3">Uncharacterized protein DUF1648</fullName>
    </submittedName>
</protein>
<evidence type="ECO:0000313" key="3">
    <source>
        <dbReference type="EMBL" id="SOC36074.1"/>
    </source>
</evidence>
<keyword evidence="1" id="KW-0472">Membrane</keyword>
<keyword evidence="4" id="KW-1185">Reference proteome</keyword>
<keyword evidence="1" id="KW-0812">Transmembrane</keyword>
<feature type="transmembrane region" description="Helical" evidence="1">
    <location>
        <begin position="20"/>
        <end position="39"/>
    </location>
</feature>
<dbReference type="GO" id="GO:0009636">
    <property type="term" value="P:response to toxic substance"/>
    <property type="evidence" value="ECO:0007669"/>
    <property type="project" value="TreeGrafter"/>
</dbReference>
<dbReference type="Proteomes" id="UP000219252">
    <property type="component" value="Unassembled WGS sequence"/>
</dbReference>
<reference evidence="4" key="1">
    <citation type="submission" date="2017-08" db="EMBL/GenBank/DDBJ databases">
        <authorList>
            <person name="Varghese N."/>
            <person name="Submissions S."/>
        </authorList>
    </citation>
    <scope>NUCLEOTIDE SEQUENCE [LARGE SCALE GENOMIC DNA]</scope>
    <source>
        <strain evidence="4">JC23</strain>
    </source>
</reference>
<evidence type="ECO:0000313" key="4">
    <source>
        <dbReference type="Proteomes" id="UP000219252"/>
    </source>
</evidence>
<dbReference type="EMBL" id="OBQC01000002">
    <property type="protein sequence ID" value="SOC36074.1"/>
    <property type="molecule type" value="Genomic_DNA"/>
</dbReference>
<evidence type="ECO:0000259" key="2">
    <source>
        <dbReference type="Pfam" id="PF07853"/>
    </source>
</evidence>
<sequence length="161" mass="18554">MSNPYRPELKLSKTKLERIFDLVGIGVFLLSLIFALINWPQLPDKIPGHFNALGEVDRWGSKYEIIILPIIGLFIFTLMTFFEKAPHMHNYPKRLNESNVEQFYLNSRMILNMTKNSCLIIFGLLIVQVIRVAKGEIESLGGWVSSNVPFTSIYSVNFRFI</sequence>
<dbReference type="InterPro" id="IPR012867">
    <property type="entry name" value="DUF1648"/>
</dbReference>
<feature type="domain" description="DUF1648" evidence="2">
    <location>
        <begin position="27"/>
        <end position="72"/>
    </location>
</feature>
<proteinExistence type="predicted"/>
<keyword evidence="1" id="KW-1133">Transmembrane helix</keyword>